<dbReference type="GO" id="GO:0005789">
    <property type="term" value="C:endoplasmic reticulum membrane"/>
    <property type="evidence" value="ECO:0007669"/>
    <property type="project" value="UniProtKB-SubCell"/>
</dbReference>
<dbReference type="GO" id="GO:0006950">
    <property type="term" value="P:response to stress"/>
    <property type="evidence" value="ECO:0007669"/>
    <property type="project" value="UniProtKB-ARBA"/>
</dbReference>
<dbReference type="SUPFAM" id="SSF144091">
    <property type="entry name" value="Rhomboid-like"/>
    <property type="match status" value="1"/>
</dbReference>
<comment type="function">
    <text evidence="7">May be involved in the degradation of misfolded endoplasmic reticulum (ER) luminal proteins.</text>
</comment>
<dbReference type="eggNOG" id="KOG0858">
    <property type="taxonomic scope" value="Eukaryota"/>
</dbReference>
<dbReference type="GeneID" id="25561599"/>
<gene>
    <name evidence="9" type="ORF">AMSG_01878</name>
</gene>
<keyword evidence="5 7" id="KW-1133">Transmembrane helix</keyword>
<dbReference type="AlphaFoldDB" id="A0A0L0DTG4"/>
<keyword evidence="3 7" id="KW-0812">Transmembrane</keyword>
<dbReference type="InterPro" id="IPR007599">
    <property type="entry name" value="DER1"/>
</dbReference>
<dbReference type="Pfam" id="PF04511">
    <property type="entry name" value="DER1"/>
    <property type="match status" value="1"/>
</dbReference>
<feature type="transmembrane region" description="Helical" evidence="7">
    <location>
        <begin position="148"/>
        <end position="178"/>
    </location>
</feature>
<keyword evidence="4 7" id="KW-0256">Endoplasmic reticulum</keyword>
<evidence type="ECO:0000256" key="6">
    <source>
        <dbReference type="ARBA" id="ARBA00023136"/>
    </source>
</evidence>
<comment type="similarity">
    <text evidence="2 7">Belongs to the derlin family.</text>
</comment>
<evidence type="ECO:0000256" key="2">
    <source>
        <dbReference type="ARBA" id="ARBA00008917"/>
    </source>
</evidence>
<reference evidence="9 10" key="1">
    <citation type="submission" date="2010-05" db="EMBL/GenBank/DDBJ databases">
        <title>The Genome Sequence of Thecamonas trahens ATCC 50062.</title>
        <authorList>
            <consortium name="The Broad Institute Genome Sequencing Platform"/>
            <person name="Russ C."/>
            <person name="Cuomo C."/>
            <person name="Shea T."/>
            <person name="Young S.K."/>
            <person name="Zeng Q."/>
            <person name="Koehrsen M."/>
            <person name="Haas B."/>
            <person name="Borodovsky M."/>
            <person name="Guigo R."/>
            <person name="Alvarado L."/>
            <person name="Berlin A."/>
            <person name="Bochicchio J."/>
            <person name="Borenstein D."/>
            <person name="Chapman S."/>
            <person name="Chen Z."/>
            <person name="Freedman E."/>
            <person name="Gellesch M."/>
            <person name="Goldberg J."/>
            <person name="Griggs A."/>
            <person name="Gujja S."/>
            <person name="Heilman E."/>
            <person name="Heiman D."/>
            <person name="Hepburn T."/>
            <person name="Howarth C."/>
            <person name="Jen D."/>
            <person name="Larson L."/>
            <person name="Mehta T."/>
            <person name="Park D."/>
            <person name="Pearson M."/>
            <person name="Roberts A."/>
            <person name="Saif S."/>
            <person name="Shenoy N."/>
            <person name="Sisk P."/>
            <person name="Stolte C."/>
            <person name="Sykes S."/>
            <person name="Thomson T."/>
            <person name="Walk T."/>
            <person name="White J."/>
            <person name="Yandava C."/>
            <person name="Burger G."/>
            <person name="Gray M.W."/>
            <person name="Holland P.W.H."/>
            <person name="King N."/>
            <person name="Lang F.B.F."/>
            <person name="Roger A.J."/>
            <person name="Ruiz-Trillo I."/>
            <person name="Lander E."/>
            <person name="Nusbaum C."/>
        </authorList>
    </citation>
    <scope>NUCLEOTIDE SEQUENCE [LARGE SCALE GENOMIC DNA]</scope>
    <source>
        <strain evidence="9 10">ATCC 50062</strain>
    </source>
</reference>
<name>A0A0L0DTG4_THETB</name>
<evidence type="ECO:0000256" key="4">
    <source>
        <dbReference type="ARBA" id="ARBA00022824"/>
    </source>
</evidence>
<feature type="transmembrane region" description="Helical" evidence="7">
    <location>
        <begin position="49"/>
        <end position="74"/>
    </location>
</feature>
<accession>A0A0L0DTG4</accession>
<keyword evidence="10" id="KW-1185">Reference proteome</keyword>
<feature type="transmembrane region" description="Helical" evidence="7">
    <location>
        <begin position="14"/>
        <end position="37"/>
    </location>
</feature>
<sequence>MDSFLQRMPPVTRYMLVAIFVLTLGGNFGLIPPQYLLLDLKLVWSRFHVWRLVTCFFFMGRLGFPFLMNTMYFYRYSTNLENQSFDGRPADYVYMLLVCGSALIVAGWGLGLPVLGMALIMSVIYLWSQRNMGMDVSFMFGITFKSQYLPWALCALTVLLGGSPIVQLLGIAAGHLYYFLHDLYPLSPGGVQYLNTPQWLTNLIPPTGGAAVSGAAPFARPGAVPPPAGGPPRGHSWGSGRRLAD</sequence>
<dbReference type="PANTHER" id="PTHR11009">
    <property type="entry name" value="DER1-LIKE PROTEIN, DERLIN"/>
    <property type="match status" value="1"/>
</dbReference>
<dbReference type="Proteomes" id="UP000054408">
    <property type="component" value="Unassembled WGS sequence"/>
</dbReference>
<proteinExistence type="inferred from homology"/>
<organism evidence="9 10">
    <name type="scientific">Thecamonas trahens ATCC 50062</name>
    <dbReference type="NCBI Taxonomy" id="461836"/>
    <lineage>
        <taxon>Eukaryota</taxon>
        <taxon>Apusozoa</taxon>
        <taxon>Apusomonadida</taxon>
        <taxon>Apusomonadidae</taxon>
        <taxon>Thecamonas</taxon>
    </lineage>
</organism>
<evidence type="ECO:0000256" key="7">
    <source>
        <dbReference type="RuleBase" id="RU363059"/>
    </source>
</evidence>
<feature type="region of interest" description="Disordered" evidence="8">
    <location>
        <begin position="220"/>
        <end position="245"/>
    </location>
</feature>
<evidence type="ECO:0000256" key="5">
    <source>
        <dbReference type="ARBA" id="ARBA00022989"/>
    </source>
</evidence>
<dbReference type="OrthoDB" id="19102at2759"/>
<evidence type="ECO:0000313" key="10">
    <source>
        <dbReference type="Proteomes" id="UP000054408"/>
    </source>
</evidence>
<evidence type="ECO:0000256" key="1">
    <source>
        <dbReference type="ARBA" id="ARBA00004477"/>
    </source>
</evidence>
<dbReference type="InterPro" id="IPR035952">
    <property type="entry name" value="Rhomboid-like_sf"/>
</dbReference>
<dbReference type="EMBL" id="GL349439">
    <property type="protein sequence ID" value="KNC55609.1"/>
    <property type="molecule type" value="Genomic_DNA"/>
</dbReference>
<evidence type="ECO:0000256" key="3">
    <source>
        <dbReference type="ARBA" id="ARBA00022692"/>
    </source>
</evidence>
<evidence type="ECO:0000313" key="9">
    <source>
        <dbReference type="EMBL" id="KNC55609.1"/>
    </source>
</evidence>
<evidence type="ECO:0000256" key="8">
    <source>
        <dbReference type="SAM" id="MobiDB-lite"/>
    </source>
</evidence>
<dbReference type="OMA" id="LWRCVTS"/>
<keyword evidence="6 7" id="KW-0472">Membrane</keyword>
<protein>
    <recommendedName>
        <fullName evidence="7">Derlin</fullName>
    </recommendedName>
</protein>
<dbReference type="RefSeq" id="XP_013761382.1">
    <property type="nucleotide sequence ID" value="XM_013905928.1"/>
</dbReference>
<feature type="transmembrane region" description="Helical" evidence="7">
    <location>
        <begin position="94"/>
        <end position="127"/>
    </location>
</feature>
<dbReference type="STRING" id="461836.A0A0L0DTG4"/>
<comment type="subcellular location">
    <subcellularLocation>
        <location evidence="1 7">Endoplasmic reticulum membrane</location>
        <topology evidence="1 7">Multi-pass membrane protein</topology>
    </subcellularLocation>
</comment>